<dbReference type="EC" id="1.4.3.-" evidence="6"/>
<comment type="cofactor">
    <cofactor evidence="1 6">
        <name>FAD</name>
        <dbReference type="ChEBI" id="CHEBI:57692"/>
    </cofactor>
</comment>
<dbReference type="GO" id="GO:0097621">
    <property type="term" value="F:monoamine oxidase activity"/>
    <property type="evidence" value="ECO:0007669"/>
    <property type="project" value="UniProtKB-EC"/>
</dbReference>
<name>A0A9Q9B2R1_9PEZI</name>
<evidence type="ECO:0000256" key="2">
    <source>
        <dbReference type="ARBA" id="ARBA00005995"/>
    </source>
</evidence>
<dbReference type="InterPro" id="IPR002937">
    <property type="entry name" value="Amino_oxidase"/>
</dbReference>
<sequence length="510" mass="54731">MKFSALPSLFGLSSFTVVYCHTEVDVVVVGAGLSGLSAARKLLDASKTVKVLEARDRVGGLVHNRQLESGGVIELGAAFIGPTQDRVIALAQELGLETSTEYNSGNNTASSGDRHIEYDSASLPSLDSQTLTQSVSIIADIDRKAATIDPARPWDNPSAGSWDSMTLTDFRDAGISSQDGREAFEIAVGSVWSVRSDELSFLFALSYIAAAGNETTKGTWERLTGTTGGAQDRRVVGGTGLLPEGLAKKIGHDTISLKSPVRVVEKQNSGKYLVKCAQFSFLASQIIVAMAPPLAGKIKYSPALPSQRRQATQHFIRGSIGKANAVYSKPFWRDTGLTGQAISTTGVVRTTFDASDINGTYGALLGFIEADQMRALDNASDAEIIAKVAGDYVRYFVEQARDVKEWVVHKWDVEEYSRGGPTSIAGKGNFKDNAPALRKAVGGIHWAGTEASDYWMGYMDGAIRSGERAAQEVLDASKSDLSLGSLLWPEVVWPRDVSRPRCRVPGENLA</sequence>
<dbReference type="PANTHER" id="PTHR43563:SF14">
    <property type="entry name" value="AMINE OXIDASE"/>
    <property type="match status" value="1"/>
</dbReference>
<accession>A0A9Q9B2R1</accession>
<evidence type="ECO:0000256" key="7">
    <source>
        <dbReference type="SAM" id="SignalP"/>
    </source>
</evidence>
<evidence type="ECO:0000256" key="4">
    <source>
        <dbReference type="ARBA" id="ARBA00048448"/>
    </source>
</evidence>
<feature type="domain" description="Amine oxidase" evidence="8">
    <location>
        <begin position="33"/>
        <end position="474"/>
    </location>
</feature>
<evidence type="ECO:0000256" key="5">
    <source>
        <dbReference type="PIRSR" id="PIRSR601613-1"/>
    </source>
</evidence>
<dbReference type="PRINTS" id="PR00757">
    <property type="entry name" value="AMINEOXDASEF"/>
</dbReference>
<dbReference type="SUPFAM" id="SSF54373">
    <property type="entry name" value="FAD-linked reductases, C-terminal domain"/>
    <property type="match status" value="1"/>
</dbReference>
<proteinExistence type="inferred from homology"/>
<evidence type="ECO:0000259" key="8">
    <source>
        <dbReference type="Pfam" id="PF01593"/>
    </source>
</evidence>
<feature type="binding site" evidence="5">
    <location>
        <begin position="53"/>
        <end position="54"/>
    </location>
    <ligand>
        <name>FAD</name>
        <dbReference type="ChEBI" id="CHEBI:57692"/>
    </ligand>
</feature>
<dbReference type="InterPro" id="IPR050703">
    <property type="entry name" value="Flavin_MAO"/>
</dbReference>
<dbReference type="Proteomes" id="UP001056384">
    <property type="component" value="Chromosome 12"/>
</dbReference>
<dbReference type="SUPFAM" id="SSF51905">
    <property type="entry name" value="FAD/NAD(P)-binding domain"/>
    <property type="match status" value="1"/>
</dbReference>
<feature type="binding site" evidence="5">
    <location>
        <position position="34"/>
    </location>
    <ligand>
        <name>FAD</name>
        <dbReference type="ChEBI" id="CHEBI:57692"/>
    </ligand>
</feature>
<feature type="signal peptide" evidence="7">
    <location>
        <begin position="1"/>
        <end position="20"/>
    </location>
</feature>
<comment type="catalytic activity">
    <reaction evidence="4">
        <text>a secondary aliphatic amine + O2 + H2O = a primary amine + an aldehyde + H2O2</text>
        <dbReference type="Rhea" id="RHEA:26414"/>
        <dbReference type="ChEBI" id="CHEBI:15377"/>
        <dbReference type="ChEBI" id="CHEBI:15379"/>
        <dbReference type="ChEBI" id="CHEBI:16240"/>
        <dbReference type="ChEBI" id="CHEBI:17478"/>
        <dbReference type="ChEBI" id="CHEBI:58855"/>
        <dbReference type="ChEBI" id="CHEBI:65296"/>
        <dbReference type="EC" id="1.4.3.4"/>
    </reaction>
</comment>
<keyword evidence="7" id="KW-0732">Signal</keyword>
<feature type="binding site" evidence="5">
    <location>
        <position position="261"/>
    </location>
    <ligand>
        <name>FAD</name>
        <dbReference type="ChEBI" id="CHEBI:57692"/>
    </ligand>
</feature>
<organism evidence="9 10">
    <name type="scientific">Septoria linicola</name>
    <dbReference type="NCBI Taxonomy" id="215465"/>
    <lineage>
        <taxon>Eukaryota</taxon>
        <taxon>Fungi</taxon>
        <taxon>Dikarya</taxon>
        <taxon>Ascomycota</taxon>
        <taxon>Pezizomycotina</taxon>
        <taxon>Dothideomycetes</taxon>
        <taxon>Dothideomycetidae</taxon>
        <taxon>Mycosphaerellales</taxon>
        <taxon>Mycosphaerellaceae</taxon>
        <taxon>Septoria</taxon>
    </lineage>
</organism>
<keyword evidence="6" id="KW-0274">FAD</keyword>
<evidence type="ECO:0000256" key="3">
    <source>
        <dbReference type="ARBA" id="ARBA00023002"/>
    </source>
</evidence>
<feature type="binding site" evidence="5">
    <location>
        <position position="367"/>
    </location>
    <ligand>
        <name>substrate</name>
    </ligand>
</feature>
<dbReference type="InterPro" id="IPR036188">
    <property type="entry name" value="FAD/NAD-bd_sf"/>
</dbReference>
<dbReference type="Gene3D" id="3.50.50.60">
    <property type="entry name" value="FAD/NAD(P)-binding domain"/>
    <property type="match status" value="1"/>
</dbReference>
<dbReference type="PANTHER" id="PTHR43563">
    <property type="entry name" value="AMINE OXIDASE"/>
    <property type="match status" value="1"/>
</dbReference>
<dbReference type="AlphaFoldDB" id="A0A9Q9B2R1"/>
<evidence type="ECO:0000313" key="9">
    <source>
        <dbReference type="EMBL" id="USW59570.1"/>
    </source>
</evidence>
<gene>
    <name evidence="9" type="ORF">Slin15195_G128890</name>
</gene>
<protein>
    <recommendedName>
        <fullName evidence="6">Amine oxidase</fullName>
        <ecNumber evidence="6">1.4.3.-</ecNumber>
    </recommendedName>
</protein>
<feature type="chain" id="PRO_5040336240" description="Amine oxidase" evidence="7">
    <location>
        <begin position="21"/>
        <end position="510"/>
    </location>
</feature>
<evidence type="ECO:0000256" key="1">
    <source>
        <dbReference type="ARBA" id="ARBA00001974"/>
    </source>
</evidence>
<keyword evidence="6" id="KW-0285">Flavoprotein</keyword>
<dbReference type="EMBL" id="CP099429">
    <property type="protein sequence ID" value="USW59570.1"/>
    <property type="molecule type" value="Genomic_DNA"/>
</dbReference>
<evidence type="ECO:0000313" key="10">
    <source>
        <dbReference type="Proteomes" id="UP001056384"/>
    </source>
</evidence>
<keyword evidence="3 6" id="KW-0560">Oxidoreductase</keyword>
<dbReference type="Gene3D" id="1.10.405.10">
    <property type="entry name" value="Guanine Nucleotide Dissociation Inhibitor, domain 1"/>
    <property type="match status" value="1"/>
</dbReference>
<reference evidence="9" key="1">
    <citation type="submission" date="2022-06" db="EMBL/GenBank/DDBJ databases">
        <title>Complete genome sequences of two strains of the flax pathogen Septoria linicola.</title>
        <authorList>
            <person name="Lapalu N."/>
            <person name="Simon A."/>
            <person name="Demenou B."/>
            <person name="Paumier D."/>
            <person name="Guillot M.-P."/>
            <person name="Gout L."/>
            <person name="Valade R."/>
        </authorList>
    </citation>
    <scope>NUCLEOTIDE SEQUENCE</scope>
    <source>
        <strain evidence="9">SE15195</strain>
    </source>
</reference>
<evidence type="ECO:0000256" key="6">
    <source>
        <dbReference type="RuleBase" id="RU362067"/>
    </source>
</evidence>
<keyword evidence="10" id="KW-1185">Reference proteome</keyword>
<feature type="binding site" evidence="5">
    <location>
        <position position="450"/>
    </location>
    <ligand>
        <name>FAD</name>
        <dbReference type="ChEBI" id="CHEBI:57692"/>
    </ligand>
</feature>
<dbReference type="Gene3D" id="3.90.660.10">
    <property type="match status" value="1"/>
</dbReference>
<dbReference type="Pfam" id="PF01593">
    <property type="entry name" value="Amino_oxidase"/>
    <property type="match status" value="1"/>
</dbReference>
<comment type="similarity">
    <text evidence="2 6">Belongs to the flavin monoamine oxidase family.</text>
</comment>
<dbReference type="InterPro" id="IPR001613">
    <property type="entry name" value="Flavin_amine_oxidase"/>
</dbReference>